<comment type="caution">
    <text evidence="1">The sequence shown here is derived from an EMBL/GenBank/DDBJ whole genome shotgun (WGS) entry which is preliminary data.</text>
</comment>
<dbReference type="RefSeq" id="WP_083168819.1">
    <property type="nucleotide sequence ID" value="NZ_MVHF01000045.1"/>
</dbReference>
<accession>A0A1X0ABC7</accession>
<gene>
    <name evidence="1" type="ORF">BST13_30390</name>
</gene>
<dbReference type="AlphaFoldDB" id="A0A1X0ABC7"/>
<evidence type="ECO:0000313" key="2">
    <source>
        <dbReference type="Proteomes" id="UP000192448"/>
    </source>
</evidence>
<evidence type="ECO:0000313" key="1">
    <source>
        <dbReference type="EMBL" id="ORA27370.1"/>
    </source>
</evidence>
<protein>
    <submittedName>
        <fullName evidence="1">Uncharacterized protein</fullName>
    </submittedName>
</protein>
<organism evidence="1 2">
    <name type="scientific">Mycobacterium aquaticum</name>
    <dbReference type="NCBI Taxonomy" id="1927124"/>
    <lineage>
        <taxon>Bacteria</taxon>
        <taxon>Bacillati</taxon>
        <taxon>Actinomycetota</taxon>
        <taxon>Actinomycetes</taxon>
        <taxon>Mycobacteriales</taxon>
        <taxon>Mycobacteriaceae</taxon>
        <taxon>Mycobacterium</taxon>
    </lineage>
</organism>
<dbReference type="Proteomes" id="UP000192448">
    <property type="component" value="Unassembled WGS sequence"/>
</dbReference>
<dbReference type="STRING" id="1927124.BST13_30390"/>
<proteinExistence type="predicted"/>
<sequence>MRSRDTTPQGRLAASTISVRLLRQISDKGRDIAQELQDAAGTDPAAAREAVTRAHALAAEIDALVVELAGATMLAGKTAAEVRSVTGIGTATLTRRVPKTLAALRGHVVERDAAAPHGYRVAD</sequence>
<reference evidence="1 2" key="1">
    <citation type="submission" date="2017-02" db="EMBL/GenBank/DDBJ databases">
        <title>The new phylogeny of genus Mycobacterium.</title>
        <authorList>
            <person name="Tortoli E."/>
            <person name="Trovato A."/>
            <person name="Cirillo D.M."/>
        </authorList>
    </citation>
    <scope>NUCLEOTIDE SEQUENCE [LARGE SCALE GENOMIC DNA]</scope>
    <source>
        <strain evidence="1 2">RW6</strain>
    </source>
</reference>
<keyword evidence="2" id="KW-1185">Reference proteome</keyword>
<dbReference type="EMBL" id="MVHF01000045">
    <property type="protein sequence ID" value="ORA27370.1"/>
    <property type="molecule type" value="Genomic_DNA"/>
</dbReference>
<name>A0A1X0ABC7_9MYCO</name>